<protein>
    <submittedName>
        <fullName evidence="1">Uncharacterized protein</fullName>
    </submittedName>
</protein>
<sequence length="48" mass="4868">MAVPNSASTQLQAGPSDLVAALLIDADPAALSPVPFAWGLEVVIDSTF</sequence>
<reference evidence="1 2" key="1">
    <citation type="submission" date="2024-02" db="EMBL/GenBank/DDBJ databases">
        <title>Whole genome sequencing and characterization of Corynebacterium isolated from the ocular surface of dry eye disease sufferers.</title>
        <authorList>
            <person name="Naqvi M."/>
        </authorList>
    </citation>
    <scope>NUCLEOTIDE SEQUENCE [LARGE SCALE GENOMIC DNA]</scope>
    <source>
        <strain evidence="1 2">PCR27</strain>
    </source>
</reference>
<dbReference type="Proteomes" id="UP001372244">
    <property type="component" value="Unassembled WGS sequence"/>
</dbReference>
<dbReference type="GeneID" id="88916968"/>
<evidence type="ECO:0000313" key="1">
    <source>
        <dbReference type="EMBL" id="MEJ4138298.1"/>
    </source>
</evidence>
<proteinExistence type="predicted"/>
<gene>
    <name evidence="1" type="ORF">V5S76_04095</name>
</gene>
<evidence type="ECO:0000313" key="2">
    <source>
        <dbReference type="Proteomes" id="UP001372244"/>
    </source>
</evidence>
<keyword evidence="2" id="KW-1185">Reference proteome</keyword>
<name>A0ABU8P396_9CORY</name>
<comment type="caution">
    <text evidence="1">The sequence shown here is derived from an EMBL/GenBank/DDBJ whole genome shotgun (WGS) entry which is preliminary data.</text>
</comment>
<dbReference type="RefSeq" id="WP_162531647.1">
    <property type="nucleotide sequence ID" value="NZ_JAKMUY010000001.1"/>
</dbReference>
<dbReference type="EMBL" id="JBAHUZ010000006">
    <property type="protein sequence ID" value="MEJ4138298.1"/>
    <property type="molecule type" value="Genomic_DNA"/>
</dbReference>
<organism evidence="1 2">
    <name type="scientific">Corynebacterium marquesiae</name>
    <dbReference type="NCBI Taxonomy" id="2913503"/>
    <lineage>
        <taxon>Bacteria</taxon>
        <taxon>Bacillati</taxon>
        <taxon>Actinomycetota</taxon>
        <taxon>Actinomycetes</taxon>
        <taxon>Mycobacteriales</taxon>
        <taxon>Corynebacteriaceae</taxon>
        <taxon>Corynebacterium</taxon>
    </lineage>
</organism>
<accession>A0ABU8P396</accession>